<proteinExistence type="predicted"/>
<protein>
    <submittedName>
        <fullName evidence="2">Invasion protein IalB, involved in pathogenesis</fullName>
    </submittedName>
</protein>
<evidence type="ECO:0000256" key="1">
    <source>
        <dbReference type="SAM" id="SignalP"/>
    </source>
</evidence>
<dbReference type="InterPro" id="IPR010642">
    <property type="entry name" value="Invasion_prot_B"/>
</dbReference>
<keyword evidence="1" id="KW-0732">Signal</keyword>
<dbReference type="Gene3D" id="2.60.40.1880">
    <property type="entry name" value="Invasion associated locus B (IalB) protein"/>
    <property type="match status" value="1"/>
</dbReference>
<dbReference type="Pfam" id="PF06776">
    <property type="entry name" value="IalB"/>
    <property type="match status" value="1"/>
</dbReference>
<sequence length="164" mass="16756">MAGMRGAGRTELRATLVALALAWAAAPPAAAQARAQNWLKSCENGRCTVAARLVADGADRIFATIVIGFDERGGAPTLTLVAPLGIAVPPGVRLVVDGERAIDAPVTVCLPDGCRAARALSEDELAALARAQTLEVRYFEAAGGRQLAAPVSTAGLSALLADAR</sequence>
<keyword evidence="3" id="KW-1185">Reference proteome</keyword>
<evidence type="ECO:0000313" key="2">
    <source>
        <dbReference type="EMBL" id="SHN50064.1"/>
    </source>
</evidence>
<evidence type="ECO:0000313" key="3">
    <source>
        <dbReference type="Proteomes" id="UP000184066"/>
    </source>
</evidence>
<dbReference type="AlphaFoldDB" id="A0A1M7RV75"/>
<dbReference type="RefSeq" id="WP_083581060.1">
    <property type="nucleotide sequence ID" value="NZ_FOHL01000002.1"/>
</dbReference>
<dbReference type="OrthoDB" id="8017994at2"/>
<dbReference type="EMBL" id="FRDL01000001">
    <property type="protein sequence ID" value="SHN50064.1"/>
    <property type="molecule type" value="Genomic_DNA"/>
</dbReference>
<feature type="signal peptide" evidence="1">
    <location>
        <begin position="1"/>
        <end position="31"/>
    </location>
</feature>
<gene>
    <name evidence="2" type="ORF">SAMN05216200_101173</name>
</gene>
<dbReference type="InterPro" id="IPR038696">
    <property type="entry name" value="IalB_sf"/>
</dbReference>
<feature type="chain" id="PRO_5009929005" evidence="1">
    <location>
        <begin position="32"/>
        <end position="164"/>
    </location>
</feature>
<dbReference type="Proteomes" id="UP000184066">
    <property type="component" value="Unassembled WGS sequence"/>
</dbReference>
<name>A0A1M7RV75_9RHOB</name>
<organism evidence="2 3">
    <name type="scientific">Oceanicella actignis</name>
    <dbReference type="NCBI Taxonomy" id="1189325"/>
    <lineage>
        <taxon>Bacteria</taxon>
        <taxon>Pseudomonadati</taxon>
        <taxon>Pseudomonadota</taxon>
        <taxon>Alphaproteobacteria</taxon>
        <taxon>Rhodobacterales</taxon>
        <taxon>Paracoccaceae</taxon>
        <taxon>Oceanicella</taxon>
    </lineage>
</organism>
<reference evidence="2 3" key="1">
    <citation type="submission" date="2016-12" db="EMBL/GenBank/DDBJ databases">
        <authorList>
            <person name="Song W.-J."/>
            <person name="Kurnit D.M."/>
        </authorList>
    </citation>
    <scope>NUCLEOTIDE SEQUENCE [LARGE SCALE GENOMIC DNA]</scope>
    <source>
        <strain evidence="2 3">CGMCC 1.10808</strain>
    </source>
</reference>
<accession>A0A1M7RV75</accession>